<feature type="domain" description="Lipid/polyisoprenoid-binding YceI-like" evidence="2">
    <location>
        <begin position="55"/>
        <end position="226"/>
    </location>
</feature>
<comment type="caution">
    <text evidence="3">The sequence shown here is derived from an EMBL/GenBank/DDBJ whole genome shotgun (WGS) entry which is preliminary data.</text>
</comment>
<evidence type="ECO:0000313" key="3">
    <source>
        <dbReference type="EMBL" id="MFD1812001.1"/>
    </source>
</evidence>
<name>A0ABW4P0N1_9NOCA</name>
<dbReference type="PANTHER" id="PTHR34406">
    <property type="entry name" value="PROTEIN YCEI"/>
    <property type="match status" value="1"/>
</dbReference>
<accession>A0ABW4P0N1</accession>
<sequence>MTKRWWIVGGIVALVVLAVVAGPWVYGNWIAEDDAPAATVSTEGAQAAEGDIDGQWSVAPGTAPNATAAGYTVHEILNGASVTVVGTTGDVDGAATVQDGKLTAGEVTVQVATIKTDNGRRDGQFTGNVMNTAEFPTATFTIDTPVDLSAVPTDGTTGTVTATGTLTLKGASQPVTVDVEVLRSGSDLIASGAIPVTWTDYGVTPPSLGFVTVDPTGTVDFLVSLQKS</sequence>
<organism evidence="3 4">
    <name type="scientific">Rhodococcus gannanensis</name>
    <dbReference type="NCBI Taxonomy" id="1960308"/>
    <lineage>
        <taxon>Bacteria</taxon>
        <taxon>Bacillati</taxon>
        <taxon>Actinomycetota</taxon>
        <taxon>Actinomycetes</taxon>
        <taxon>Mycobacteriales</taxon>
        <taxon>Nocardiaceae</taxon>
        <taxon>Rhodococcus</taxon>
    </lineage>
</organism>
<dbReference type="InterPro" id="IPR007372">
    <property type="entry name" value="Lipid/polyisoprenoid-bd_YceI"/>
</dbReference>
<dbReference type="SMART" id="SM00867">
    <property type="entry name" value="YceI"/>
    <property type="match status" value="1"/>
</dbReference>
<proteinExistence type="inferred from homology"/>
<dbReference type="RefSeq" id="WP_378484530.1">
    <property type="nucleotide sequence ID" value="NZ_JBHUFB010000009.1"/>
</dbReference>
<dbReference type="InterPro" id="IPR036761">
    <property type="entry name" value="TTHA0802/YceI-like_sf"/>
</dbReference>
<dbReference type="PANTHER" id="PTHR34406:SF1">
    <property type="entry name" value="PROTEIN YCEI"/>
    <property type="match status" value="1"/>
</dbReference>
<evidence type="ECO:0000256" key="1">
    <source>
        <dbReference type="ARBA" id="ARBA00008812"/>
    </source>
</evidence>
<dbReference type="Proteomes" id="UP001597286">
    <property type="component" value="Unassembled WGS sequence"/>
</dbReference>
<comment type="similarity">
    <text evidence="1">Belongs to the UPF0312 family.</text>
</comment>
<dbReference type="SUPFAM" id="SSF101874">
    <property type="entry name" value="YceI-like"/>
    <property type="match status" value="1"/>
</dbReference>
<gene>
    <name evidence="3" type="ORF">ACFSJG_07225</name>
</gene>
<protein>
    <submittedName>
        <fullName evidence="3">YceI family protein</fullName>
    </submittedName>
</protein>
<evidence type="ECO:0000313" key="4">
    <source>
        <dbReference type="Proteomes" id="UP001597286"/>
    </source>
</evidence>
<evidence type="ECO:0000259" key="2">
    <source>
        <dbReference type="SMART" id="SM00867"/>
    </source>
</evidence>
<dbReference type="Gene3D" id="2.40.128.110">
    <property type="entry name" value="Lipid/polyisoprenoid-binding, YceI-like"/>
    <property type="match status" value="1"/>
</dbReference>
<keyword evidence="4" id="KW-1185">Reference proteome</keyword>
<reference evidence="4" key="1">
    <citation type="journal article" date="2019" name="Int. J. Syst. Evol. Microbiol.">
        <title>The Global Catalogue of Microorganisms (GCM) 10K type strain sequencing project: providing services to taxonomists for standard genome sequencing and annotation.</title>
        <authorList>
            <consortium name="The Broad Institute Genomics Platform"/>
            <consortium name="The Broad Institute Genome Sequencing Center for Infectious Disease"/>
            <person name="Wu L."/>
            <person name="Ma J."/>
        </authorList>
    </citation>
    <scope>NUCLEOTIDE SEQUENCE [LARGE SCALE GENOMIC DNA]</scope>
    <source>
        <strain evidence="4">DT72</strain>
    </source>
</reference>
<dbReference type="Pfam" id="PF04264">
    <property type="entry name" value="YceI"/>
    <property type="match status" value="1"/>
</dbReference>
<dbReference type="EMBL" id="JBHUFB010000009">
    <property type="protein sequence ID" value="MFD1812001.1"/>
    <property type="molecule type" value="Genomic_DNA"/>
</dbReference>